<dbReference type="InterPro" id="IPR017517">
    <property type="entry name" value="Maleyloyr_isom"/>
</dbReference>
<name>A0ABS8P4K9_9PSEU</name>
<dbReference type="NCBIfam" id="TIGR03083">
    <property type="entry name" value="maleylpyruvate isomerase family mycothiol-dependent enzyme"/>
    <property type="match status" value="1"/>
</dbReference>
<evidence type="ECO:0000313" key="2">
    <source>
        <dbReference type="EMBL" id="MCD2192485.1"/>
    </source>
</evidence>
<gene>
    <name evidence="2" type="ORF">LQ327_03635</name>
</gene>
<dbReference type="InterPro" id="IPR024344">
    <property type="entry name" value="MDMPI_metal-binding"/>
</dbReference>
<sequence length="212" mass="22680">MTTGIWPAIRVERASLVADLSDLTPEQWATHSLCTDWTIEETVAHLSAAASVGRLRWFRSAIGARFDFALHNRRRLDEQLGATPAETLAILRSKIDSTVRPMGDERAWLGEVVVHGADIRRPLGLPPTTPLSASTAVAEFYASRDFAVPSRTTAAGLRLVADDGPFTAGSDDDPLVTGPTLALVLAMAGRAAFCDELSGPGVATLRDRCSAQ</sequence>
<proteinExistence type="predicted"/>
<dbReference type="EMBL" id="JAJNDB010000001">
    <property type="protein sequence ID" value="MCD2192485.1"/>
    <property type="molecule type" value="Genomic_DNA"/>
</dbReference>
<dbReference type="InterPro" id="IPR034660">
    <property type="entry name" value="DinB/YfiT-like"/>
</dbReference>
<evidence type="ECO:0000259" key="1">
    <source>
        <dbReference type="Pfam" id="PF11716"/>
    </source>
</evidence>
<feature type="domain" description="Mycothiol-dependent maleylpyruvate isomerase metal-binding" evidence="1">
    <location>
        <begin position="11"/>
        <end position="100"/>
    </location>
</feature>
<dbReference type="GO" id="GO:0016853">
    <property type="term" value="F:isomerase activity"/>
    <property type="evidence" value="ECO:0007669"/>
    <property type="project" value="UniProtKB-KW"/>
</dbReference>
<dbReference type="Gene3D" id="1.20.120.450">
    <property type="entry name" value="dinb family like domain"/>
    <property type="match status" value="1"/>
</dbReference>
<reference evidence="2 3" key="1">
    <citation type="submission" date="2021-11" db="EMBL/GenBank/DDBJ databases">
        <title>Draft genome sequence of Actinomycetospora sp. SF1 isolated from the rhizosphere soil.</title>
        <authorList>
            <person name="Duangmal K."/>
            <person name="Chantavorakit T."/>
        </authorList>
    </citation>
    <scope>NUCLEOTIDE SEQUENCE [LARGE SCALE GENOMIC DNA]</scope>
    <source>
        <strain evidence="2 3">TBRC 5722</strain>
    </source>
</reference>
<dbReference type="Pfam" id="PF11716">
    <property type="entry name" value="MDMPI_N"/>
    <property type="match status" value="1"/>
</dbReference>
<keyword evidence="2" id="KW-0413">Isomerase</keyword>
<comment type="caution">
    <text evidence="2">The sequence shown here is derived from an EMBL/GenBank/DDBJ whole genome shotgun (WGS) entry which is preliminary data.</text>
</comment>
<dbReference type="SUPFAM" id="SSF109854">
    <property type="entry name" value="DinB/YfiT-like putative metalloenzymes"/>
    <property type="match status" value="1"/>
</dbReference>
<accession>A0ABS8P4K9</accession>
<dbReference type="Proteomes" id="UP001199469">
    <property type="component" value="Unassembled WGS sequence"/>
</dbReference>
<protein>
    <submittedName>
        <fullName evidence="2">Maleylpyruvate isomerase family mycothiol-dependent enzyme</fullName>
    </submittedName>
</protein>
<organism evidence="2 3">
    <name type="scientific">Actinomycetospora endophytica</name>
    <dbReference type="NCBI Taxonomy" id="2291215"/>
    <lineage>
        <taxon>Bacteria</taxon>
        <taxon>Bacillati</taxon>
        <taxon>Actinomycetota</taxon>
        <taxon>Actinomycetes</taxon>
        <taxon>Pseudonocardiales</taxon>
        <taxon>Pseudonocardiaceae</taxon>
        <taxon>Actinomycetospora</taxon>
    </lineage>
</organism>
<evidence type="ECO:0000313" key="3">
    <source>
        <dbReference type="Proteomes" id="UP001199469"/>
    </source>
</evidence>
<keyword evidence="3" id="KW-1185">Reference proteome</keyword>